<dbReference type="PANTHER" id="PTHR36932">
    <property type="entry name" value="CAPSULAR POLYSACCHARIDE BIOSYNTHESIS PROTEIN"/>
    <property type="match status" value="1"/>
</dbReference>
<dbReference type="Gene3D" id="3.40.50.12780">
    <property type="entry name" value="N-terminal domain of ligase-like"/>
    <property type="match status" value="1"/>
</dbReference>
<dbReference type="OrthoDB" id="580775at2"/>
<dbReference type="AlphaFoldDB" id="A0A4Q7VJZ8"/>
<reference evidence="1 2" key="1">
    <citation type="submission" date="2019-02" db="EMBL/GenBank/DDBJ databases">
        <title>Genomic Encyclopedia of Type Strains, Phase IV (KMG-IV): sequencing the most valuable type-strain genomes for metagenomic binning, comparative biology and taxonomic classification.</title>
        <authorList>
            <person name="Goeker M."/>
        </authorList>
    </citation>
    <scope>NUCLEOTIDE SEQUENCE [LARGE SCALE GENOMIC DNA]</scope>
    <source>
        <strain evidence="1 2">DSM 28825</strain>
    </source>
</reference>
<dbReference type="InterPro" id="IPR053158">
    <property type="entry name" value="CapK_Type1_Caps_Biosynth"/>
</dbReference>
<evidence type="ECO:0000313" key="2">
    <source>
        <dbReference type="Proteomes" id="UP000293562"/>
    </source>
</evidence>
<dbReference type="SUPFAM" id="SSF56801">
    <property type="entry name" value="Acetyl-CoA synthetase-like"/>
    <property type="match status" value="1"/>
</dbReference>
<dbReference type="Proteomes" id="UP000293562">
    <property type="component" value="Unassembled WGS sequence"/>
</dbReference>
<evidence type="ECO:0000313" key="1">
    <source>
        <dbReference type="EMBL" id="RZT96489.1"/>
    </source>
</evidence>
<keyword evidence="2" id="KW-1185">Reference proteome</keyword>
<name>A0A4Q7VJZ8_9BACT</name>
<keyword evidence="1" id="KW-0436">Ligase</keyword>
<proteinExistence type="predicted"/>
<dbReference type="InterPro" id="IPR042099">
    <property type="entry name" value="ANL_N_sf"/>
</dbReference>
<dbReference type="PANTHER" id="PTHR36932:SF1">
    <property type="entry name" value="CAPSULAR POLYSACCHARIDE BIOSYNTHESIS PROTEIN"/>
    <property type="match status" value="1"/>
</dbReference>
<dbReference type="EMBL" id="SHKN01000001">
    <property type="protein sequence ID" value="RZT96489.1"/>
    <property type="molecule type" value="Genomic_DNA"/>
</dbReference>
<organism evidence="1 2">
    <name type="scientific">Ancylomarina subtilis</name>
    <dbReference type="NCBI Taxonomy" id="1639035"/>
    <lineage>
        <taxon>Bacteria</taxon>
        <taxon>Pseudomonadati</taxon>
        <taxon>Bacteroidota</taxon>
        <taxon>Bacteroidia</taxon>
        <taxon>Marinilabiliales</taxon>
        <taxon>Marinifilaceae</taxon>
        <taxon>Ancylomarina</taxon>
    </lineage>
</organism>
<protein>
    <submittedName>
        <fullName evidence="1">Phenylacetate-coenzyme A ligase PaaK-like adenylate-forming protein</fullName>
    </submittedName>
</protein>
<comment type="caution">
    <text evidence="1">The sequence shown here is derived from an EMBL/GenBank/DDBJ whole genome shotgun (WGS) entry which is preliminary data.</text>
</comment>
<accession>A0A4Q7VJZ8</accession>
<dbReference type="RefSeq" id="WP_130306359.1">
    <property type="nucleotide sequence ID" value="NZ_SHKN01000001.1"/>
</dbReference>
<dbReference type="GO" id="GO:0016874">
    <property type="term" value="F:ligase activity"/>
    <property type="evidence" value="ECO:0007669"/>
    <property type="project" value="UniProtKB-KW"/>
</dbReference>
<gene>
    <name evidence="1" type="ORF">EV201_1127</name>
</gene>
<sequence>MDIKKFFRHTPLYKRTYRNILNFDESHLDTYFGKFKEDVEFYKKYKQDNLLDCPILRKDEVLNNENLFLSKKYLKFTLLKSSTGGTSGKSLNLYRSYKDVIREMSYVDYAFSLIGNDLNVAVLRGVRPKNGLSSFINNKLILSSYDLTADTIQEYLTSIKKYNINCLHAYPSSLLIFLRIVVELRLEKELSGIKGILTSSEIFSIEDKIFVKSVLPDCELIDLYGQNEHVAFAISVNLGKYKFYNSYGYTEFIPIERDADGNQIAEIVSTGFINDAMPFIRYGTEDYIVLDDSGMVVSILGRSQDYVYDFDRQRIPCTVLTRPKTLENVLSFQFFQEKYGVVEFHVTVNSSFGEDDIQNIILDFKNTFGERISAIVKVCPNLPRTKRGKLKRLIQNI</sequence>